<reference evidence="5" key="1">
    <citation type="journal article" date="2022" name="Proc. Natl. Acad. Sci. U.S.A.">
        <title>Life cycle and functional genomics of the unicellular red alga Galdieria for elucidating algal and plant evolution and industrial use.</title>
        <authorList>
            <person name="Hirooka S."/>
            <person name="Itabashi T."/>
            <person name="Ichinose T.M."/>
            <person name="Onuma R."/>
            <person name="Fujiwara T."/>
            <person name="Yamashita S."/>
            <person name="Jong L.W."/>
            <person name="Tomita R."/>
            <person name="Iwane A.H."/>
            <person name="Miyagishima S.Y."/>
        </authorList>
    </citation>
    <scope>NUCLEOTIDE SEQUENCE</scope>
    <source>
        <strain evidence="5">NBRC 102759</strain>
    </source>
</reference>
<evidence type="ECO:0000256" key="3">
    <source>
        <dbReference type="ARBA" id="ARBA00022837"/>
    </source>
</evidence>
<dbReference type="OrthoDB" id="191686at2759"/>
<evidence type="ECO:0000313" key="5">
    <source>
        <dbReference type="EMBL" id="GJQ12652.1"/>
    </source>
</evidence>
<evidence type="ECO:0000313" key="6">
    <source>
        <dbReference type="Proteomes" id="UP001061958"/>
    </source>
</evidence>
<organism evidence="5 6">
    <name type="scientific">Galdieria partita</name>
    <dbReference type="NCBI Taxonomy" id="83374"/>
    <lineage>
        <taxon>Eukaryota</taxon>
        <taxon>Rhodophyta</taxon>
        <taxon>Bangiophyceae</taxon>
        <taxon>Galdieriales</taxon>
        <taxon>Galdieriaceae</taxon>
        <taxon>Galdieria</taxon>
    </lineage>
</organism>
<reference evidence="5" key="2">
    <citation type="submission" date="2022-01" db="EMBL/GenBank/DDBJ databases">
        <authorList>
            <person name="Hirooka S."/>
            <person name="Miyagishima S.Y."/>
        </authorList>
    </citation>
    <scope>NUCLEOTIDE SEQUENCE</scope>
    <source>
        <strain evidence="5">NBRC 102759</strain>
    </source>
</reference>
<protein>
    <recommendedName>
        <fullName evidence="4">EF-hand domain-containing protein</fullName>
    </recommendedName>
</protein>
<evidence type="ECO:0000259" key="4">
    <source>
        <dbReference type="PROSITE" id="PS50222"/>
    </source>
</evidence>
<proteinExistence type="predicted"/>
<comment type="caution">
    <text evidence="5">The sequence shown here is derived from an EMBL/GenBank/DDBJ whole genome shotgun (WGS) entry which is preliminary data.</text>
</comment>
<dbReference type="SUPFAM" id="SSF47473">
    <property type="entry name" value="EF-hand"/>
    <property type="match status" value="1"/>
</dbReference>
<feature type="domain" description="EF-hand" evidence="4">
    <location>
        <begin position="89"/>
        <end position="124"/>
    </location>
</feature>
<evidence type="ECO:0000256" key="1">
    <source>
        <dbReference type="ARBA" id="ARBA00022723"/>
    </source>
</evidence>
<dbReference type="InterPro" id="IPR002048">
    <property type="entry name" value="EF_hand_dom"/>
</dbReference>
<name>A0A9C7URL3_9RHOD</name>
<dbReference type="CDD" id="cd00051">
    <property type="entry name" value="EFh"/>
    <property type="match status" value="1"/>
</dbReference>
<dbReference type="Pfam" id="PF13202">
    <property type="entry name" value="EF-hand_5"/>
    <property type="match status" value="1"/>
</dbReference>
<gene>
    <name evidence="5" type="ORF">GpartN1_g4443.t1</name>
</gene>
<keyword evidence="3" id="KW-0106">Calcium</keyword>
<dbReference type="GO" id="GO:0005509">
    <property type="term" value="F:calcium ion binding"/>
    <property type="evidence" value="ECO:0007669"/>
    <property type="project" value="InterPro"/>
</dbReference>
<dbReference type="PROSITE" id="PS00018">
    <property type="entry name" value="EF_HAND_1"/>
    <property type="match status" value="3"/>
</dbReference>
<dbReference type="SMART" id="SM00054">
    <property type="entry name" value="EFh"/>
    <property type="match status" value="3"/>
</dbReference>
<sequence length="172" mass="19399">MGANTSALLSEEIEEIAKESHLTSKEIKRLYKRFQKLDRNSSGTIESEELYMIPELAMNPLVPRIVSLFDGVNFRQFVSLLSIFSAAASKEEKIDFAFRIYDVDNDGIISVNDLVDLLQMMVGNNLDKSTLEEIAKATIKASDINQDDKVSKDEFAALIEKTDIEQSMTIHF</sequence>
<keyword evidence="6" id="KW-1185">Reference proteome</keyword>
<dbReference type="AlphaFoldDB" id="A0A9C7URL3"/>
<dbReference type="Gene3D" id="1.10.238.10">
    <property type="entry name" value="EF-hand"/>
    <property type="match status" value="1"/>
</dbReference>
<keyword evidence="2" id="KW-0677">Repeat</keyword>
<feature type="domain" description="EF-hand" evidence="4">
    <location>
        <begin position="130"/>
        <end position="165"/>
    </location>
</feature>
<feature type="domain" description="EF-hand" evidence="4">
    <location>
        <begin position="25"/>
        <end position="60"/>
    </location>
</feature>
<dbReference type="InterPro" id="IPR018247">
    <property type="entry name" value="EF_Hand_1_Ca_BS"/>
</dbReference>
<keyword evidence="1" id="KW-0479">Metal-binding</keyword>
<dbReference type="InterPro" id="IPR011992">
    <property type="entry name" value="EF-hand-dom_pair"/>
</dbReference>
<dbReference type="PANTHER" id="PTHR45942">
    <property type="entry name" value="PROTEIN PHOSPATASE 3 REGULATORY SUBUNIT B ALPHA ISOFORM TYPE 1"/>
    <property type="match status" value="1"/>
</dbReference>
<dbReference type="Pfam" id="PF13499">
    <property type="entry name" value="EF-hand_7"/>
    <property type="match status" value="1"/>
</dbReference>
<evidence type="ECO:0000256" key="2">
    <source>
        <dbReference type="ARBA" id="ARBA00022737"/>
    </source>
</evidence>
<dbReference type="EMBL" id="BQMJ01000035">
    <property type="protein sequence ID" value="GJQ12652.1"/>
    <property type="molecule type" value="Genomic_DNA"/>
</dbReference>
<dbReference type="PROSITE" id="PS50222">
    <property type="entry name" value="EF_HAND_2"/>
    <property type="match status" value="3"/>
</dbReference>
<dbReference type="Proteomes" id="UP001061958">
    <property type="component" value="Unassembled WGS sequence"/>
</dbReference>
<accession>A0A9C7URL3</accession>